<keyword evidence="2" id="KW-0547">Nucleotide-binding</keyword>
<name>A0AAU7QV45_9FLAO</name>
<evidence type="ECO:0000256" key="6">
    <source>
        <dbReference type="SAM" id="Phobius"/>
    </source>
</evidence>
<dbReference type="GO" id="GO:0043039">
    <property type="term" value="P:tRNA aminoacylation"/>
    <property type="evidence" value="ECO:0007669"/>
    <property type="project" value="InterPro"/>
</dbReference>
<gene>
    <name evidence="8" type="ORF">ABPD24_00400</name>
</gene>
<feature type="domain" description="Aminoacyl-transfer RNA synthetases class-II family profile" evidence="7">
    <location>
        <begin position="162"/>
        <end position="312"/>
    </location>
</feature>
<reference evidence="8" key="1">
    <citation type="submission" date="2024-06" db="EMBL/GenBank/DDBJ databases">
        <title>Diversity, functionality, and evolutionary history of bacterial symbionts in false click beetles (Coleoptera, Throscidae).</title>
        <authorList>
            <person name="Wierz J.C."/>
            <person name="Malm H."/>
            <person name="Kaltenpoth M."/>
            <person name="Engl T."/>
        </authorList>
    </citation>
    <scope>NUCLEOTIDE SEQUENCE</scope>
    <source>
        <strain evidence="8">AspAUS03</strain>
    </source>
</reference>
<dbReference type="GO" id="GO:0005524">
    <property type="term" value="F:ATP binding"/>
    <property type="evidence" value="ECO:0007669"/>
    <property type="project" value="UniProtKB-KW"/>
</dbReference>
<dbReference type="Pfam" id="PF01409">
    <property type="entry name" value="tRNA-synt_2d"/>
    <property type="match status" value="1"/>
</dbReference>
<keyword evidence="5" id="KW-0030">Aminoacyl-tRNA synthetase</keyword>
<keyword evidence="6" id="KW-1133">Transmembrane helix</keyword>
<keyword evidence="1 8" id="KW-0436">Ligase</keyword>
<evidence type="ECO:0000256" key="4">
    <source>
        <dbReference type="ARBA" id="ARBA00022917"/>
    </source>
</evidence>
<dbReference type="GO" id="GO:0006412">
    <property type="term" value="P:translation"/>
    <property type="evidence" value="ECO:0007669"/>
    <property type="project" value="UniProtKB-KW"/>
</dbReference>
<dbReference type="Gene3D" id="3.30.930.10">
    <property type="entry name" value="Bira Bifunctional Protein, Domain 2"/>
    <property type="match status" value="1"/>
</dbReference>
<evidence type="ECO:0000256" key="2">
    <source>
        <dbReference type="ARBA" id="ARBA00022741"/>
    </source>
</evidence>
<keyword evidence="6" id="KW-0812">Transmembrane</keyword>
<proteinExistence type="predicted"/>
<dbReference type="EMBL" id="CP157897">
    <property type="protein sequence ID" value="XBT18915.1"/>
    <property type="molecule type" value="Genomic_DNA"/>
</dbReference>
<keyword evidence="3" id="KW-0067">ATP-binding</keyword>
<dbReference type="InterPro" id="IPR002319">
    <property type="entry name" value="Phenylalanyl-tRNA_Synthase"/>
</dbReference>
<accession>A0AAU7QV45</accession>
<evidence type="ECO:0000256" key="3">
    <source>
        <dbReference type="ARBA" id="ARBA00022840"/>
    </source>
</evidence>
<keyword evidence="6" id="KW-0472">Membrane</keyword>
<sequence length="312" mass="37751">MNLSKADNKIYNKYYKLYKKKNIYMMKNQYINMKKKLLLLINKKYNLSIKKKIGIILNYFKIFKKKNNILKNNNIDLTINNIYLLKGNLHPLTILINKLLNLFKKLNFNIIETKEIINKYKNFYVLNIKKHHSVLSSKDTFFFNNKNKLLRTHITSFYCDYLKKNNPPFKVINYGKVYRNETITNKSNYMFFQLDGLCIDKNISYSKFFNIIIFLIKRIFKNLPYRIRYSYFPFTIFSLEIDIFHFNKWIEVFGGGMLNKKILNNFKINSIYNGYAFGLGIDRILMILLNIFNIRNFYKNNLLFLKNFKNLF</sequence>
<keyword evidence="4" id="KW-0648">Protein biosynthesis</keyword>
<organism evidence="8">
    <name type="scientific">Candidatus Shikimatogenerans sp. AspAUS03</name>
    <dbReference type="NCBI Taxonomy" id="3158563"/>
    <lineage>
        <taxon>Bacteria</taxon>
        <taxon>Pseudomonadati</taxon>
        <taxon>Bacteroidota</taxon>
        <taxon>Flavobacteriia</taxon>
        <taxon>Flavobacteriales</taxon>
        <taxon>Candidatus Shikimatogenerans</taxon>
    </lineage>
</organism>
<dbReference type="GO" id="GO:0000049">
    <property type="term" value="F:tRNA binding"/>
    <property type="evidence" value="ECO:0007669"/>
    <property type="project" value="InterPro"/>
</dbReference>
<evidence type="ECO:0000259" key="7">
    <source>
        <dbReference type="PROSITE" id="PS50862"/>
    </source>
</evidence>
<evidence type="ECO:0000256" key="1">
    <source>
        <dbReference type="ARBA" id="ARBA00022598"/>
    </source>
</evidence>
<dbReference type="InterPro" id="IPR045864">
    <property type="entry name" value="aa-tRNA-synth_II/BPL/LPL"/>
</dbReference>
<dbReference type="InterPro" id="IPR006195">
    <property type="entry name" value="aa-tRNA-synth_II"/>
</dbReference>
<dbReference type="GO" id="GO:0004812">
    <property type="term" value="F:aminoacyl-tRNA ligase activity"/>
    <property type="evidence" value="ECO:0007669"/>
    <property type="project" value="UniProtKB-KW"/>
</dbReference>
<dbReference type="SUPFAM" id="SSF55681">
    <property type="entry name" value="Class II aaRS and biotin synthetases"/>
    <property type="match status" value="1"/>
</dbReference>
<evidence type="ECO:0000256" key="5">
    <source>
        <dbReference type="ARBA" id="ARBA00023146"/>
    </source>
</evidence>
<evidence type="ECO:0000313" key="8">
    <source>
        <dbReference type="EMBL" id="XBT18915.1"/>
    </source>
</evidence>
<feature type="transmembrane region" description="Helical" evidence="6">
    <location>
        <begin position="270"/>
        <end position="292"/>
    </location>
</feature>
<dbReference type="AlphaFoldDB" id="A0AAU7QV45"/>
<dbReference type="PROSITE" id="PS50862">
    <property type="entry name" value="AA_TRNA_LIGASE_II"/>
    <property type="match status" value="1"/>
</dbReference>
<protein>
    <submittedName>
        <fullName evidence="8">Phenylalanine--tRNA ligase subunit alpha</fullName>
    </submittedName>
</protein>